<keyword evidence="4" id="KW-1185">Reference proteome</keyword>
<protein>
    <submittedName>
        <fullName evidence="3">Uncharacterized protein</fullName>
    </submittedName>
</protein>
<evidence type="ECO:0000256" key="1">
    <source>
        <dbReference type="SAM" id="Phobius"/>
    </source>
</evidence>
<sequence length="124" mass="13459">MVSQPTAEIFSAFVYGVAAMIGGGILFEGGKRYVKTAGSNLFKGKIEALPFFFSVLVLGWILKYLDPAVSVFVYSIPVLQRLGIMVLGTMLLFNYSVDNFRYTDPKSIAVYAVGVALVLSPTFG</sequence>
<evidence type="ECO:0000313" key="3">
    <source>
        <dbReference type="EMBL" id="MCU4728006.1"/>
    </source>
</evidence>
<evidence type="ECO:0000313" key="5">
    <source>
        <dbReference type="Proteomes" id="UP001209746"/>
    </source>
</evidence>
<evidence type="ECO:0000313" key="2">
    <source>
        <dbReference type="EMBL" id="MCU4718901.1"/>
    </source>
</evidence>
<keyword evidence="1" id="KW-0472">Membrane</keyword>
<feature type="transmembrane region" description="Helical" evidence="1">
    <location>
        <begin position="6"/>
        <end position="27"/>
    </location>
</feature>
<organism evidence="3 5">
    <name type="scientific">Halapricum hydrolyticum</name>
    <dbReference type="NCBI Taxonomy" id="2979991"/>
    <lineage>
        <taxon>Archaea</taxon>
        <taxon>Methanobacteriati</taxon>
        <taxon>Methanobacteriota</taxon>
        <taxon>Stenosarchaea group</taxon>
        <taxon>Halobacteria</taxon>
        <taxon>Halobacteriales</taxon>
        <taxon>Haloarculaceae</taxon>
        <taxon>Halapricum</taxon>
    </lineage>
</organism>
<accession>A0AAE3IDE8</accession>
<dbReference type="EMBL" id="JAOPKC010000017">
    <property type="protein sequence ID" value="MCU4718901.1"/>
    <property type="molecule type" value="Genomic_DNA"/>
</dbReference>
<keyword evidence="1" id="KW-0812">Transmembrane</keyword>
<keyword evidence="1" id="KW-1133">Transmembrane helix</keyword>
<feature type="transmembrane region" description="Helical" evidence="1">
    <location>
        <begin position="48"/>
        <end position="65"/>
    </location>
</feature>
<feature type="transmembrane region" description="Helical" evidence="1">
    <location>
        <begin position="71"/>
        <end position="95"/>
    </location>
</feature>
<reference evidence="3" key="1">
    <citation type="submission" date="2023-02" db="EMBL/GenBank/DDBJ databases">
        <title>Enrichment on poylsaccharides allowed isolation of novel metabolic and taxonomic groups of Haloarchaea.</title>
        <authorList>
            <person name="Sorokin D.Y."/>
            <person name="Elcheninov A.G."/>
            <person name="Khizhniak T.V."/>
            <person name="Kolganova T.V."/>
            <person name="Kublanov I.V."/>
        </authorList>
    </citation>
    <scope>NUCLEOTIDE SEQUENCE</scope>
    <source>
        <strain evidence="2 4">HArc-curdl5-1</strain>
        <strain evidence="3">HArc-curdl7</strain>
    </source>
</reference>
<evidence type="ECO:0000313" key="4">
    <source>
        <dbReference type="Proteomes" id="UP001208186"/>
    </source>
</evidence>
<dbReference type="RefSeq" id="WP_315909655.1">
    <property type="nucleotide sequence ID" value="NZ_JAOPKC010000017.1"/>
</dbReference>
<dbReference type="Proteomes" id="UP001208186">
    <property type="component" value="Unassembled WGS sequence"/>
</dbReference>
<gene>
    <name evidence="3" type="ORF">OB914_13690</name>
    <name evidence="2" type="ORF">OB916_12655</name>
</gene>
<dbReference type="EMBL" id="JAOPKD010000017">
    <property type="protein sequence ID" value="MCU4728006.1"/>
    <property type="molecule type" value="Genomic_DNA"/>
</dbReference>
<name>A0AAE3IDE8_9EURY</name>
<proteinExistence type="predicted"/>
<dbReference type="Proteomes" id="UP001209746">
    <property type="component" value="Unassembled WGS sequence"/>
</dbReference>
<dbReference type="AlphaFoldDB" id="A0AAE3IDE8"/>
<comment type="caution">
    <text evidence="3">The sequence shown here is derived from an EMBL/GenBank/DDBJ whole genome shotgun (WGS) entry which is preliminary data.</text>
</comment>